<reference evidence="8 9" key="1">
    <citation type="submission" date="2022-12" db="EMBL/GenBank/DDBJ databases">
        <title>Chromosome-level genome of Tegillarca granosa.</title>
        <authorList>
            <person name="Kim J."/>
        </authorList>
    </citation>
    <scope>NUCLEOTIDE SEQUENCE [LARGE SCALE GENOMIC DNA]</scope>
    <source>
        <strain evidence="8">Teg-2019</strain>
        <tissue evidence="8">Adductor muscle</tissue>
    </source>
</reference>
<evidence type="ECO:0000259" key="7">
    <source>
        <dbReference type="PROSITE" id="PS51004"/>
    </source>
</evidence>
<dbReference type="InterPro" id="IPR041362">
    <property type="entry name" value="TIG2_plexin"/>
</dbReference>
<dbReference type="InterPro" id="IPR001627">
    <property type="entry name" value="Semap_dom"/>
</dbReference>
<dbReference type="PANTHER" id="PTHR22625:SF44">
    <property type="entry name" value="PLEXIN-B"/>
    <property type="match status" value="1"/>
</dbReference>
<comment type="caution">
    <text evidence="5">Lacks conserved residue(s) required for the propagation of feature annotation.</text>
</comment>
<evidence type="ECO:0000313" key="8">
    <source>
        <dbReference type="EMBL" id="KAJ8301117.1"/>
    </source>
</evidence>
<dbReference type="Gene3D" id="2.130.10.10">
    <property type="entry name" value="YVTN repeat-like/Quinoprotein amine dehydrogenase"/>
    <property type="match status" value="1"/>
</dbReference>
<evidence type="ECO:0000256" key="5">
    <source>
        <dbReference type="PROSITE-ProRule" id="PRU00352"/>
    </source>
</evidence>
<dbReference type="InterPro" id="IPR016201">
    <property type="entry name" value="PSI"/>
</dbReference>
<proteinExistence type="predicted"/>
<dbReference type="Pfam" id="PF17960">
    <property type="entry name" value="TIG_plexin"/>
    <property type="match status" value="1"/>
</dbReference>
<name>A0ABQ9E734_TEGGR</name>
<gene>
    <name evidence="8" type="ORF">KUTeg_020104</name>
</gene>
<dbReference type="InterPro" id="IPR041019">
    <property type="entry name" value="TIG1_plexin"/>
</dbReference>
<evidence type="ECO:0000256" key="4">
    <source>
        <dbReference type="ARBA" id="ARBA00023180"/>
    </source>
</evidence>
<dbReference type="EMBL" id="JARBDR010000918">
    <property type="protein sequence ID" value="KAJ8301117.1"/>
    <property type="molecule type" value="Genomic_DNA"/>
</dbReference>
<dbReference type="SMART" id="SM00630">
    <property type="entry name" value="Sema"/>
    <property type="match status" value="1"/>
</dbReference>
<accession>A0ABQ9E734</accession>
<keyword evidence="9" id="KW-1185">Reference proteome</keyword>
<dbReference type="SUPFAM" id="SSF101912">
    <property type="entry name" value="Sema domain"/>
    <property type="match status" value="1"/>
</dbReference>
<sequence>MEVNIRFVCLILLLLNVSLPLSIFALVHNLNEDNVKTLHLADGNSTLNHLVYDSNSNVAYIGAVNKIFKVDFDLRKLIERSTGPKNDSVECHNPEIYCDRPLVLTDNYNKILLIYRYMDQAKLIVCGSVYQGACETWSLPNLDNNRAYFKNVPSSVYAVAANSPDASTVAHISEGDHTNTRQVLYVATTFPYSPYELARNIRVHVPALSTRKLLHEDEMFDFQEISEPYNDISYKKLKEEVLQKGFIINYVTGFPSDGFSYFLTTQPKTVTDIQSETISKIVQICHNDTKYFSYVDVPLECGKYKILTTANIVKPSVILQKALNIPKESSQKVIVAAFSGENQHNTALCVYKMEDIRTEMYKTIQQCYKGNKTVNGGGYLKTSDCSPSSNMFSREQLLCNTQLRSYINIVGLTPVKAEPAIMFHNISITSIALTTTTDFTVGFLGTGHGHIEKVVIKSDRQIVHYERHKDIIVDHGSQIKQDMVFDRTSNYLFAISERKIARIKVENCNQYSTCFDCLSSLNPYCGWCTLENRCSVKSSCRHLDLEHNTNRWTNGKATNCIAISNVSPPEASVTEANKLYLTILDLPFGSNYSCIFIFNEFQQTVPASRWSYGLQCESPNITGRGINFGPSGHQVVSLAINSLETGKIFVTKNFTFYNCSSYTSCSKCVDNSWTCDWCIYDNKCTFDSIGCSPGIIYSKNDTFNETDRYTDKGKQGPLHCPRLDQGETGNLYIPNNREQIITVRGYNFPMLVENGKGYRCIIMKKNGGSITAKGDMINRGMILCRFRATDYGLSEGMYNASLRVEWGTDIPLENDGVTVSIYSCEILAGDDCSKCKSLSYTAAQLKCQWCDEQCKYSNSTTTFLHHR</sequence>
<dbReference type="InterPro" id="IPR015943">
    <property type="entry name" value="WD40/YVTN_repeat-like_dom_sf"/>
</dbReference>
<dbReference type="InterPro" id="IPR002165">
    <property type="entry name" value="Plexin_repeat"/>
</dbReference>
<feature type="signal peptide" evidence="6">
    <location>
        <begin position="1"/>
        <end position="20"/>
    </location>
</feature>
<dbReference type="Pfam" id="PF01403">
    <property type="entry name" value="Sema"/>
    <property type="match status" value="1"/>
</dbReference>
<dbReference type="SMART" id="SM00423">
    <property type="entry name" value="PSI"/>
    <property type="match status" value="2"/>
</dbReference>
<dbReference type="Pfam" id="PF01437">
    <property type="entry name" value="PSI"/>
    <property type="match status" value="1"/>
</dbReference>
<dbReference type="PROSITE" id="PS51004">
    <property type="entry name" value="SEMA"/>
    <property type="match status" value="1"/>
</dbReference>
<feature type="chain" id="PRO_5047088286" description="Sema domain-containing protein" evidence="6">
    <location>
        <begin position="21"/>
        <end position="867"/>
    </location>
</feature>
<evidence type="ECO:0000313" key="9">
    <source>
        <dbReference type="Proteomes" id="UP001217089"/>
    </source>
</evidence>
<dbReference type="CDD" id="cd11236">
    <property type="entry name" value="Sema_plexin_like"/>
    <property type="match status" value="1"/>
</dbReference>
<protein>
    <recommendedName>
        <fullName evidence="7">Sema domain-containing protein</fullName>
    </recommendedName>
</protein>
<evidence type="ECO:0000256" key="1">
    <source>
        <dbReference type="ARBA" id="ARBA00004251"/>
    </source>
</evidence>
<evidence type="ECO:0000256" key="3">
    <source>
        <dbReference type="ARBA" id="ARBA00023157"/>
    </source>
</evidence>
<dbReference type="Proteomes" id="UP001217089">
    <property type="component" value="Unassembled WGS sequence"/>
</dbReference>
<comment type="caution">
    <text evidence="8">The sequence shown here is derived from an EMBL/GenBank/DDBJ whole genome shotgun (WGS) entry which is preliminary data.</text>
</comment>
<dbReference type="InterPro" id="IPR013783">
    <property type="entry name" value="Ig-like_fold"/>
</dbReference>
<keyword evidence="2" id="KW-0472">Membrane</keyword>
<dbReference type="Gene3D" id="2.60.40.10">
    <property type="entry name" value="Immunoglobulins"/>
    <property type="match status" value="2"/>
</dbReference>
<comment type="subcellular location">
    <subcellularLocation>
        <location evidence="1">Cell membrane</location>
        <topology evidence="1">Single-pass type I membrane protein</topology>
    </subcellularLocation>
</comment>
<evidence type="ECO:0000256" key="2">
    <source>
        <dbReference type="ARBA" id="ARBA00023136"/>
    </source>
</evidence>
<keyword evidence="4" id="KW-0325">Glycoprotein</keyword>
<feature type="domain" description="Sema" evidence="7">
    <location>
        <begin position="18"/>
        <end position="505"/>
    </location>
</feature>
<dbReference type="Pfam" id="PF18020">
    <property type="entry name" value="TIG_2"/>
    <property type="match status" value="1"/>
</dbReference>
<evidence type="ECO:0000256" key="6">
    <source>
        <dbReference type="SAM" id="SignalP"/>
    </source>
</evidence>
<dbReference type="PANTHER" id="PTHR22625">
    <property type="entry name" value="PLEXIN"/>
    <property type="match status" value="1"/>
</dbReference>
<organism evidence="8 9">
    <name type="scientific">Tegillarca granosa</name>
    <name type="common">Malaysian cockle</name>
    <name type="synonym">Anadara granosa</name>
    <dbReference type="NCBI Taxonomy" id="220873"/>
    <lineage>
        <taxon>Eukaryota</taxon>
        <taxon>Metazoa</taxon>
        <taxon>Spiralia</taxon>
        <taxon>Lophotrochozoa</taxon>
        <taxon>Mollusca</taxon>
        <taxon>Bivalvia</taxon>
        <taxon>Autobranchia</taxon>
        <taxon>Pteriomorphia</taxon>
        <taxon>Arcoida</taxon>
        <taxon>Arcoidea</taxon>
        <taxon>Arcidae</taxon>
        <taxon>Tegillarca</taxon>
    </lineage>
</organism>
<dbReference type="SUPFAM" id="SSF103575">
    <property type="entry name" value="Plexin repeat"/>
    <property type="match status" value="1"/>
</dbReference>
<dbReference type="Pfam" id="PF24479">
    <property type="entry name" value="PSI_PlexinA-B"/>
    <property type="match status" value="1"/>
</dbReference>
<keyword evidence="6" id="KW-0732">Signal</keyword>
<dbReference type="InterPro" id="IPR036352">
    <property type="entry name" value="Semap_dom_sf"/>
</dbReference>
<dbReference type="InterPro" id="IPR031148">
    <property type="entry name" value="Plexin"/>
</dbReference>
<keyword evidence="3" id="KW-1015">Disulfide bond</keyword>